<sequence length="1091" mass="118491">MAPRGQGKRLAQLLGTQLKQYVSEAWSTSSNNAHARAALGAGASSFMQQSRSNAQVALQETTQQQLKIDVSGIRTDLVGAVSVVSEGEKVEPGVYKNIDGHRFDDGRYKAFVEEITKFIPKERQYSDPVRTFAYGTDASFYRLNPKLVVKVHNEEEVRRILPIAERLQVPITFRAAGTSLSGQAITDSVLIKLSHAGKNFRNYTVHGDGSMVTVEPGLIGGEVNRILAAHQKKHKLPVQYKIGPDPSSIDSCMIGGIVANNSSGMCCGVSQNTYHTLKDMRVVFVDGTVLDTADPDSCAAFLKSHKALVDGVVELARRVQSDRELTALIRRKFAIKCTTGYSLNALVDFPLEDPLEIVKHLVIGSEGTLGFVSRATYNTVPEWPNKASAFIVFPDVRSACMGASVLRNETAVDAVELFDRASLRECEADENMTRLVPDIKGSDPMAAALLIECRGQDEAALQARIEEVTRALTSAGLPFGAKASEPRPISAYPFHHDPKNAKILWDVRRGLIPIVGAAREPGTSMLIEDVACPVDKLADMILDLIDMFERYDYKDASCFGHALEGNLHLVFSQGFRTKDEVQRFACMMEEMCHIVANKHSGSLKGEHGTGRNVAPFVEMEWGNKAYALMWELKALFDPTHTLNPGVILNRDPDAHIKFLKPSPAASPIVNRCIECGFCESNCPSRDVTLTPRQRITVYREMYRLRQLGPAASEEEKKQLETMSKTYVYDGEQTCAADGMCQEKCPVKINTGDLIKSLRSEQLSPSSAPASSSLASWLAGHFGVVDAAVPRLLNLVDMAHSLLGPKPLASISRALNAATGNLVPVWNPYLPKGAAPLKAPPPPAVPAPSGGIPRRVVYLPSCVTRMMGPAAGDKETAAVHEKVMSLFAKAGYEVIIPEGVSSQCCGMMFSSRGFKDSAAAKGSELEAALLKASEGGKIPIVIDTSPCLAQVKSQISEPSLRFALYEPVEFIRHFLVDKLEWRKVRQQVAVHVPCSSKKMGIEESFAKLAGMCAHEVVPSGIPCCGMAGDRGLRFPELTAASLQHLSLPAGCSDGYSTSRTCEMSLSNHSGINFRGLVYLIDEATSPKKNATA</sequence>
<dbReference type="SUPFAM" id="SSF55103">
    <property type="entry name" value="FAD-linked oxidases, C-terminal domain"/>
    <property type="match status" value="1"/>
</dbReference>
<dbReference type="InterPro" id="IPR017900">
    <property type="entry name" value="4Fe4S_Fe_S_CS"/>
</dbReference>
<dbReference type="FunFam" id="3.30.70.2740:FF:000006">
    <property type="entry name" value="NAD-independent D-lactate dehydrogenase"/>
    <property type="match status" value="1"/>
</dbReference>
<dbReference type="Gene3D" id="1.10.45.10">
    <property type="entry name" value="Vanillyl-alcohol Oxidase, Chain A, domain 4"/>
    <property type="match status" value="1"/>
</dbReference>
<comment type="caution">
    <text evidence="12">The sequence shown here is derived from an EMBL/GenBank/DDBJ whole genome shotgun (WGS) entry which is preliminary data.</text>
</comment>
<dbReference type="Gene3D" id="1.10.1060.10">
    <property type="entry name" value="Alpha-helical ferredoxin"/>
    <property type="match status" value="1"/>
</dbReference>
<evidence type="ECO:0000256" key="5">
    <source>
        <dbReference type="ARBA" id="ARBA00022827"/>
    </source>
</evidence>
<dbReference type="Pfam" id="PF13183">
    <property type="entry name" value="Fer4_8"/>
    <property type="match status" value="1"/>
</dbReference>
<dbReference type="InterPro" id="IPR016166">
    <property type="entry name" value="FAD-bd_PCMH"/>
</dbReference>
<dbReference type="Pfam" id="PF02754">
    <property type="entry name" value="CCG"/>
    <property type="match status" value="1"/>
</dbReference>
<dbReference type="InterPro" id="IPR006094">
    <property type="entry name" value="Oxid_FAD_bind_N"/>
</dbReference>
<keyword evidence="4" id="KW-0285">Flavoprotein</keyword>
<dbReference type="Gene3D" id="3.30.43.10">
    <property type="entry name" value="Uridine Diphospho-n-acetylenolpyruvylglucosamine Reductase, domain 2"/>
    <property type="match status" value="1"/>
</dbReference>
<dbReference type="GO" id="GO:0051536">
    <property type="term" value="F:iron-sulfur cluster binding"/>
    <property type="evidence" value="ECO:0007669"/>
    <property type="project" value="InterPro"/>
</dbReference>
<evidence type="ECO:0000256" key="2">
    <source>
        <dbReference type="ARBA" id="ARBA00004173"/>
    </source>
</evidence>
<dbReference type="InterPro" id="IPR016164">
    <property type="entry name" value="FAD-linked_Oxase-like_C"/>
</dbReference>
<accession>A0AAD3DUV2</accession>
<keyword evidence="7" id="KW-0560">Oxidoreductase</keyword>
<dbReference type="GO" id="GO:1903457">
    <property type="term" value="P:lactate catabolic process"/>
    <property type="evidence" value="ECO:0007669"/>
    <property type="project" value="TreeGrafter"/>
</dbReference>
<dbReference type="InterPro" id="IPR016167">
    <property type="entry name" value="FAD-bd_PCMH_sub1"/>
</dbReference>
<comment type="cofactor">
    <cofactor evidence="1">
        <name>FAD</name>
        <dbReference type="ChEBI" id="CHEBI:57692"/>
    </cofactor>
</comment>
<dbReference type="GO" id="GO:0004458">
    <property type="term" value="F:D-lactate dehydrogenase (cytochrome) activity"/>
    <property type="evidence" value="ECO:0007669"/>
    <property type="project" value="UniProtKB-EC"/>
</dbReference>
<reference evidence="12 13" key="1">
    <citation type="journal article" date="2021" name="Sci. Rep.">
        <title>Genome sequencing of the multicellular alga Astrephomene provides insights into convergent evolution of germ-soma differentiation.</title>
        <authorList>
            <person name="Yamashita S."/>
            <person name="Yamamoto K."/>
            <person name="Matsuzaki R."/>
            <person name="Suzuki S."/>
            <person name="Yamaguchi H."/>
            <person name="Hirooka S."/>
            <person name="Minakuchi Y."/>
            <person name="Miyagishima S."/>
            <person name="Kawachi M."/>
            <person name="Toyoda A."/>
            <person name="Nozaki H."/>
        </authorList>
    </citation>
    <scope>NUCLEOTIDE SEQUENCE [LARGE SCALE GENOMIC DNA]</scope>
    <source>
        <strain evidence="12 13">NIES-4017</strain>
    </source>
</reference>
<dbReference type="InterPro" id="IPR036318">
    <property type="entry name" value="FAD-bd_PCMH-like_sf"/>
</dbReference>
<feature type="domain" description="FAD-binding PCMH-type" evidence="11">
    <location>
        <begin position="141"/>
        <end position="382"/>
    </location>
</feature>
<dbReference type="GO" id="GO:0005739">
    <property type="term" value="C:mitochondrion"/>
    <property type="evidence" value="ECO:0007669"/>
    <property type="project" value="UniProtKB-SubCell"/>
</dbReference>
<evidence type="ECO:0000256" key="4">
    <source>
        <dbReference type="ARBA" id="ARBA00022630"/>
    </source>
</evidence>
<evidence type="ECO:0000259" key="10">
    <source>
        <dbReference type="PROSITE" id="PS51379"/>
    </source>
</evidence>
<dbReference type="PROSITE" id="PS51379">
    <property type="entry name" value="4FE4S_FER_2"/>
    <property type="match status" value="1"/>
</dbReference>
<dbReference type="PROSITE" id="PS51387">
    <property type="entry name" value="FAD_PCMH"/>
    <property type="match status" value="1"/>
</dbReference>
<dbReference type="GO" id="GO:0008720">
    <property type="term" value="F:D-lactate dehydrogenase (NAD+) activity"/>
    <property type="evidence" value="ECO:0007669"/>
    <property type="project" value="TreeGrafter"/>
</dbReference>
<dbReference type="SUPFAM" id="SSF56176">
    <property type="entry name" value="FAD-binding/transporter-associated domain-like"/>
    <property type="match status" value="1"/>
</dbReference>
<dbReference type="InterPro" id="IPR004113">
    <property type="entry name" value="FAD-bd_oxidored_4_C"/>
</dbReference>
<keyword evidence="6" id="KW-0809">Transit peptide</keyword>
<comment type="similarity">
    <text evidence="3">Belongs to the FAD-binding oxidoreductase/transferase type 4 family.</text>
</comment>
<name>A0AAD3DUV2_9CHLO</name>
<evidence type="ECO:0000256" key="8">
    <source>
        <dbReference type="ARBA" id="ARBA00023128"/>
    </source>
</evidence>
<dbReference type="InterPro" id="IPR016169">
    <property type="entry name" value="FAD-bd_PCMH_sub2"/>
</dbReference>
<dbReference type="InterPro" id="IPR004017">
    <property type="entry name" value="Cys_rich_dom"/>
</dbReference>
<dbReference type="PANTHER" id="PTHR11748:SF111">
    <property type="entry name" value="D-LACTATE DEHYDROGENASE, MITOCHONDRIAL-RELATED"/>
    <property type="match status" value="1"/>
</dbReference>
<evidence type="ECO:0000313" key="12">
    <source>
        <dbReference type="EMBL" id="GFR47048.1"/>
    </source>
</evidence>
<dbReference type="EC" id="1.1.2.4" evidence="9"/>
<keyword evidence="13" id="KW-1185">Reference proteome</keyword>
<evidence type="ECO:0000256" key="6">
    <source>
        <dbReference type="ARBA" id="ARBA00022946"/>
    </source>
</evidence>
<dbReference type="SUPFAM" id="SSF46548">
    <property type="entry name" value="alpha-helical ferredoxin"/>
    <property type="match status" value="1"/>
</dbReference>
<evidence type="ECO:0000256" key="9">
    <source>
        <dbReference type="ARBA" id="ARBA00038897"/>
    </source>
</evidence>
<evidence type="ECO:0000256" key="1">
    <source>
        <dbReference type="ARBA" id="ARBA00001974"/>
    </source>
</evidence>
<keyword evidence="5" id="KW-0274">FAD</keyword>
<gene>
    <name evidence="12" type="ORF">Agub_g8733</name>
</gene>
<dbReference type="InterPro" id="IPR009051">
    <property type="entry name" value="Helical_ferredxn"/>
</dbReference>
<dbReference type="InterPro" id="IPR017896">
    <property type="entry name" value="4Fe4S_Fe-S-bd"/>
</dbReference>
<organism evidence="12 13">
    <name type="scientific">Astrephomene gubernaculifera</name>
    <dbReference type="NCBI Taxonomy" id="47775"/>
    <lineage>
        <taxon>Eukaryota</taxon>
        <taxon>Viridiplantae</taxon>
        <taxon>Chlorophyta</taxon>
        <taxon>core chlorophytes</taxon>
        <taxon>Chlorophyceae</taxon>
        <taxon>CS clade</taxon>
        <taxon>Chlamydomonadales</taxon>
        <taxon>Astrephomenaceae</taxon>
        <taxon>Astrephomene</taxon>
    </lineage>
</organism>
<feature type="domain" description="4Fe-4S ferredoxin-type" evidence="10">
    <location>
        <begin position="661"/>
        <end position="692"/>
    </location>
</feature>
<evidence type="ECO:0000256" key="7">
    <source>
        <dbReference type="ARBA" id="ARBA00023002"/>
    </source>
</evidence>
<dbReference type="Pfam" id="PF02913">
    <property type="entry name" value="FAD-oxidase_C"/>
    <property type="match status" value="1"/>
</dbReference>
<dbReference type="EMBL" id="BMAR01000016">
    <property type="protein sequence ID" value="GFR47048.1"/>
    <property type="molecule type" value="Genomic_DNA"/>
</dbReference>
<dbReference type="AlphaFoldDB" id="A0AAD3DUV2"/>
<dbReference type="Pfam" id="PF01565">
    <property type="entry name" value="FAD_binding_4"/>
    <property type="match status" value="1"/>
</dbReference>
<dbReference type="PANTHER" id="PTHR11748">
    <property type="entry name" value="D-LACTATE DEHYDROGENASE"/>
    <property type="match status" value="1"/>
</dbReference>
<evidence type="ECO:0000313" key="13">
    <source>
        <dbReference type="Proteomes" id="UP001054857"/>
    </source>
</evidence>
<dbReference type="Gene3D" id="3.30.70.2740">
    <property type="match status" value="1"/>
</dbReference>
<proteinExistence type="inferred from homology"/>
<keyword evidence="8" id="KW-0496">Mitochondrion</keyword>
<dbReference type="Proteomes" id="UP001054857">
    <property type="component" value="Unassembled WGS sequence"/>
</dbReference>
<dbReference type="InterPro" id="IPR016171">
    <property type="entry name" value="Vanillyl_alc_oxidase_C-sub2"/>
</dbReference>
<dbReference type="PROSITE" id="PS00198">
    <property type="entry name" value="4FE4S_FER_1"/>
    <property type="match status" value="1"/>
</dbReference>
<dbReference type="Gene3D" id="3.30.465.10">
    <property type="match status" value="1"/>
</dbReference>
<dbReference type="GO" id="GO:0071949">
    <property type="term" value="F:FAD binding"/>
    <property type="evidence" value="ECO:0007669"/>
    <property type="project" value="InterPro"/>
</dbReference>
<protein>
    <recommendedName>
        <fullName evidence="9">D-lactate dehydrogenase (cytochrome)</fullName>
        <ecNumber evidence="9">1.1.2.4</ecNumber>
    </recommendedName>
</protein>
<dbReference type="FunFam" id="1.10.1060.10:FF:000019">
    <property type="entry name" value="Oxidoreductase/iron-sulfur cluster-binding protein"/>
    <property type="match status" value="1"/>
</dbReference>
<evidence type="ECO:0000259" key="11">
    <source>
        <dbReference type="PROSITE" id="PS51387"/>
    </source>
</evidence>
<evidence type="ECO:0000256" key="3">
    <source>
        <dbReference type="ARBA" id="ARBA00008000"/>
    </source>
</evidence>
<comment type="subcellular location">
    <subcellularLocation>
        <location evidence="2">Mitochondrion</location>
    </subcellularLocation>
</comment>
<dbReference type="FunFam" id="3.30.43.10:FF:000018">
    <property type="entry name" value="D-lactate dehydrogenase (Dld)"/>
    <property type="match status" value="1"/>
</dbReference>